<evidence type="ECO:0000313" key="4">
    <source>
        <dbReference type="Proteomes" id="UP000593812"/>
    </source>
</evidence>
<gene>
    <name evidence="3" type="ORF">G0027_02405</name>
</gene>
<dbReference type="Proteomes" id="UP000593812">
    <property type="component" value="Chromosome"/>
</dbReference>
<evidence type="ECO:0000256" key="2">
    <source>
        <dbReference type="SAM" id="Phobius"/>
    </source>
</evidence>
<evidence type="ECO:0000256" key="1">
    <source>
        <dbReference type="SAM" id="MobiDB-lite"/>
    </source>
</evidence>
<keyword evidence="2" id="KW-1133">Transmembrane helix</keyword>
<sequence>MPESFSDFLSNPTPLEVPPPDNSDCLGVEEENAFKNGDYDDYQKRYIEIVLDNLEKEAELRKREFKKLSYIAIGWTLTIILITIVQGFGGFPVQWFTGTFSYLKFNLSNQAYIALVTTTTATILGLYTIAAYWLYRKDALTFDFLKKTNKENSIDQ</sequence>
<protein>
    <submittedName>
        <fullName evidence="3">Uncharacterized protein</fullName>
    </submittedName>
</protein>
<name>A0A7S6VN81_9GAMM</name>
<keyword evidence="2" id="KW-0812">Transmembrane</keyword>
<keyword evidence="2" id="KW-0472">Membrane</keyword>
<evidence type="ECO:0000313" key="3">
    <source>
        <dbReference type="EMBL" id="QOW41800.1"/>
    </source>
</evidence>
<dbReference type="EMBL" id="CP048654">
    <property type="protein sequence ID" value="QOW41800.1"/>
    <property type="molecule type" value="Genomic_DNA"/>
</dbReference>
<proteinExistence type="predicted"/>
<feature type="transmembrane region" description="Helical" evidence="2">
    <location>
        <begin position="70"/>
        <end position="91"/>
    </location>
</feature>
<dbReference type="RefSeq" id="WP_180192458.1">
    <property type="nucleotide sequence ID" value="NZ_CP048654.1"/>
</dbReference>
<feature type="region of interest" description="Disordered" evidence="1">
    <location>
        <begin position="1"/>
        <end position="22"/>
    </location>
</feature>
<organism evidence="3 4">
    <name type="scientific">Acinetobacter indicus</name>
    <dbReference type="NCBI Taxonomy" id="756892"/>
    <lineage>
        <taxon>Bacteria</taxon>
        <taxon>Pseudomonadati</taxon>
        <taxon>Pseudomonadota</taxon>
        <taxon>Gammaproteobacteria</taxon>
        <taxon>Moraxellales</taxon>
        <taxon>Moraxellaceae</taxon>
        <taxon>Acinetobacter</taxon>
    </lineage>
</organism>
<accession>A0A7S6VN81</accession>
<reference evidence="3 4" key="1">
    <citation type="submission" date="2020-02" db="EMBL/GenBank/DDBJ databases">
        <title>Tigecycline-resistant Acinetobacter species from pigs and migratory birds.</title>
        <authorList>
            <person name="Chen C."/>
            <person name="Sun J."/>
            <person name="Liao X.-P."/>
            <person name="Liu Y.-H."/>
        </authorList>
    </citation>
    <scope>NUCLEOTIDE SEQUENCE [LARGE SCALE GENOMIC DNA]</scope>
    <source>
        <strain evidence="3 4">C15_T</strain>
    </source>
</reference>
<dbReference type="AlphaFoldDB" id="A0A7S6VN81"/>
<feature type="transmembrane region" description="Helical" evidence="2">
    <location>
        <begin position="111"/>
        <end position="135"/>
    </location>
</feature>